<evidence type="ECO:0000256" key="11">
    <source>
        <dbReference type="SAM" id="MobiDB-lite"/>
    </source>
</evidence>
<dbReference type="Pfam" id="PF01436">
    <property type="entry name" value="NHL"/>
    <property type="match status" value="1"/>
</dbReference>
<organism>
    <name type="scientific">Branchiostoma floridae</name>
    <name type="common">Florida lancelet</name>
    <name type="synonym">Amphioxus</name>
    <dbReference type="NCBI Taxonomy" id="7739"/>
    <lineage>
        <taxon>Eukaryota</taxon>
        <taxon>Metazoa</taxon>
        <taxon>Chordata</taxon>
        <taxon>Cephalochordata</taxon>
        <taxon>Leptocardii</taxon>
        <taxon>Amphioxiformes</taxon>
        <taxon>Branchiostomatidae</taxon>
        <taxon>Branchiostoma</taxon>
    </lineage>
</organism>
<dbReference type="InParanoid" id="C3ZG88"/>
<dbReference type="PROSITE" id="PS00518">
    <property type="entry name" value="ZF_RING_1"/>
    <property type="match status" value="1"/>
</dbReference>
<proteinExistence type="inferred from homology"/>
<evidence type="ECO:0000256" key="2">
    <source>
        <dbReference type="ARBA" id="ARBA00008518"/>
    </source>
</evidence>
<dbReference type="eggNOG" id="KOG2177">
    <property type="taxonomic scope" value="Eukaryota"/>
</dbReference>
<dbReference type="SUPFAM" id="SSF57845">
    <property type="entry name" value="B-box zinc-binding domain"/>
    <property type="match status" value="1"/>
</dbReference>
<dbReference type="STRING" id="7739.C3ZG88"/>
<keyword evidence="7 9" id="KW-0863">Zinc-finger</keyword>
<dbReference type="GO" id="GO:0008270">
    <property type="term" value="F:zinc ion binding"/>
    <property type="evidence" value="ECO:0007669"/>
    <property type="project" value="UniProtKB-KW"/>
</dbReference>
<feature type="domain" description="RING-type" evidence="12">
    <location>
        <begin position="22"/>
        <end position="104"/>
    </location>
</feature>
<keyword evidence="6" id="KW-0677">Repeat</keyword>
<feature type="compositionally biased region" description="Basic and acidic residues" evidence="11">
    <location>
        <begin position="220"/>
        <end position="230"/>
    </location>
</feature>
<dbReference type="Pfam" id="PF00643">
    <property type="entry name" value="zf-B_box"/>
    <property type="match status" value="1"/>
</dbReference>
<dbReference type="InterPro" id="IPR000315">
    <property type="entry name" value="Znf_B-box"/>
</dbReference>
<evidence type="ECO:0000256" key="6">
    <source>
        <dbReference type="ARBA" id="ARBA00022737"/>
    </source>
</evidence>
<feature type="domain" description="B box-type" evidence="13">
    <location>
        <begin position="145"/>
        <end position="186"/>
    </location>
</feature>
<dbReference type="CDD" id="cd05819">
    <property type="entry name" value="NHL"/>
    <property type="match status" value="1"/>
</dbReference>
<keyword evidence="5" id="KW-0479">Metal-binding</keyword>
<evidence type="ECO:0000256" key="10">
    <source>
        <dbReference type="PROSITE-ProRule" id="PRU00504"/>
    </source>
</evidence>
<feature type="region of interest" description="Disordered" evidence="11">
    <location>
        <begin position="220"/>
        <end position="241"/>
    </location>
</feature>
<evidence type="ECO:0000313" key="14">
    <source>
        <dbReference type="EMBL" id="EEN48409.1"/>
    </source>
</evidence>
<name>C3ZG88_BRAFL</name>
<dbReference type="InterPro" id="IPR013083">
    <property type="entry name" value="Znf_RING/FYVE/PHD"/>
</dbReference>
<evidence type="ECO:0000256" key="7">
    <source>
        <dbReference type="ARBA" id="ARBA00022771"/>
    </source>
</evidence>
<dbReference type="PROSITE" id="PS51125">
    <property type="entry name" value="NHL"/>
    <property type="match status" value="1"/>
</dbReference>
<evidence type="ECO:0000256" key="1">
    <source>
        <dbReference type="ARBA" id="ARBA00000900"/>
    </source>
</evidence>
<evidence type="ECO:0000256" key="9">
    <source>
        <dbReference type="PROSITE-ProRule" id="PRU00024"/>
    </source>
</evidence>
<dbReference type="SUPFAM" id="SSF57850">
    <property type="entry name" value="RING/U-box"/>
    <property type="match status" value="1"/>
</dbReference>
<evidence type="ECO:0000259" key="12">
    <source>
        <dbReference type="PROSITE" id="PS50089"/>
    </source>
</evidence>
<dbReference type="SMART" id="SM00184">
    <property type="entry name" value="RING"/>
    <property type="match status" value="1"/>
</dbReference>
<dbReference type="InterPro" id="IPR001841">
    <property type="entry name" value="Znf_RING"/>
</dbReference>
<accession>C3ZG88</accession>
<dbReference type="PROSITE" id="PS50089">
    <property type="entry name" value="ZF_RING_2"/>
    <property type="match status" value="1"/>
</dbReference>
<reference evidence="14" key="1">
    <citation type="journal article" date="2008" name="Nature">
        <title>The amphioxus genome and the evolution of the chordate karyotype.</title>
        <authorList>
            <consortium name="US DOE Joint Genome Institute (JGI-PGF)"/>
            <person name="Putnam N.H."/>
            <person name="Butts T."/>
            <person name="Ferrier D.E.K."/>
            <person name="Furlong R.F."/>
            <person name="Hellsten U."/>
            <person name="Kawashima T."/>
            <person name="Robinson-Rechavi M."/>
            <person name="Shoguchi E."/>
            <person name="Terry A."/>
            <person name="Yu J.-K."/>
            <person name="Benito-Gutierrez E.L."/>
            <person name="Dubchak I."/>
            <person name="Garcia-Fernandez J."/>
            <person name="Gibson-Brown J.J."/>
            <person name="Grigoriev I.V."/>
            <person name="Horton A.C."/>
            <person name="de Jong P.J."/>
            <person name="Jurka J."/>
            <person name="Kapitonov V.V."/>
            <person name="Kohara Y."/>
            <person name="Kuroki Y."/>
            <person name="Lindquist E."/>
            <person name="Lucas S."/>
            <person name="Osoegawa K."/>
            <person name="Pennacchio L.A."/>
            <person name="Salamov A.A."/>
            <person name="Satou Y."/>
            <person name="Sauka-Spengler T."/>
            <person name="Schmutz J."/>
            <person name="Shin-I T."/>
            <person name="Toyoda A."/>
            <person name="Bronner-Fraser M."/>
            <person name="Fujiyama A."/>
            <person name="Holland L.Z."/>
            <person name="Holland P.W.H."/>
            <person name="Satoh N."/>
            <person name="Rokhsar D.S."/>
        </authorList>
    </citation>
    <scope>NUCLEOTIDE SEQUENCE [LARGE SCALE GENOMIC DNA]</scope>
    <source>
        <strain evidence="14">S238N-H82</strain>
        <tissue evidence="14">Testes</tissue>
    </source>
</reference>
<dbReference type="InterPro" id="IPR047153">
    <property type="entry name" value="TRIM45/56/19-like"/>
</dbReference>
<dbReference type="InterPro" id="IPR017907">
    <property type="entry name" value="Znf_RING_CS"/>
</dbReference>
<evidence type="ECO:0000256" key="4">
    <source>
        <dbReference type="ARBA" id="ARBA00022553"/>
    </source>
</evidence>
<dbReference type="PROSITE" id="PS50119">
    <property type="entry name" value="ZF_BBOX"/>
    <property type="match status" value="1"/>
</dbReference>
<feature type="repeat" description="NHL" evidence="10">
    <location>
        <begin position="503"/>
        <end position="546"/>
    </location>
</feature>
<keyword evidence="8" id="KW-0862">Zinc</keyword>
<dbReference type="InterPro" id="IPR027370">
    <property type="entry name" value="Znf-RING_euk"/>
</dbReference>
<dbReference type="InterPro" id="IPR011042">
    <property type="entry name" value="6-blade_b-propeller_TolB-like"/>
</dbReference>
<dbReference type="InterPro" id="IPR001258">
    <property type="entry name" value="NHL_repeat"/>
</dbReference>
<protein>
    <recommendedName>
        <fullName evidence="3">RING-type E3 ubiquitin transferase</fullName>
        <ecNumber evidence="3">2.3.2.27</ecNumber>
    </recommendedName>
</protein>
<comment type="similarity">
    <text evidence="2">Belongs to the TRIM/RBCC family.</text>
</comment>
<dbReference type="SUPFAM" id="SSF101898">
    <property type="entry name" value="NHL repeat"/>
    <property type="match status" value="1"/>
</dbReference>
<dbReference type="PANTHER" id="PTHR25462:SF296">
    <property type="entry name" value="MEIOTIC P26, ISOFORM F"/>
    <property type="match status" value="1"/>
</dbReference>
<evidence type="ECO:0000256" key="3">
    <source>
        <dbReference type="ARBA" id="ARBA00012483"/>
    </source>
</evidence>
<evidence type="ECO:0000259" key="13">
    <source>
        <dbReference type="PROSITE" id="PS50119"/>
    </source>
</evidence>
<dbReference type="Gene3D" id="3.30.160.60">
    <property type="entry name" value="Classic Zinc Finger"/>
    <property type="match status" value="1"/>
</dbReference>
<evidence type="ECO:0000256" key="5">
    <source>
        <dbReference type="ARBA" id="ARBA00022723"/>
    </source>
</evidence>
<keyword evidence="4" id="KW-0597">Phosphoprotein</keyword>
<comment type="catalytic activity">
    <reaction evidence="1">
        <text>S-ubiquitinyl-[E2 ubiquitin-conjugating enzyme]-L-cysteine + [acceptor protein]-L-lysine = [E2 ubiquitin-conjugating enzyme]-L-cysteine + N(6)-ubiquitinyl-[acceptor protein]-L-lysine.</text>
        <dbReference type="EC" id="2.3.2.27"/>
    </reaction>
</comment>
<evidence type="ECO:0000256" key="8">
    <source>
        <dbReference type="ARBA" id="ARBA00022833"/>
    </source>
</evidence>
<dbReference type="EMBL" id="GG666617">
    <property type="protein sequence ID" value="EEN48409.1"/>
    <property type="molecule type" value="Genomic_DNA"/>
</dbReference>
<dbReference type="Pfam" id="PF13445">
    <property type="entry name" value="zf-RING_UBOX"/>
    <property type="match status" value="1"/>
</dbReference>
<dbReference type="AlphaFoldDB" id="C3ZG88"/>
<dbReference type="Gene3D" id="2.120.10.30">
    <property type="entry name" value="TolB, C-terminal domain"/>
    <property type="match status" value="2"/>
</dbReference>
<dbReference type="EC" id="2.3.2.27" evidence="3"/>
<dbReference type="PANTHER" id="PTHR25462">
    <property type="entry name" value="BONUS, ISOFORM C-RELATED"/>
    <property type="match status" value="1"/>
</dbReference>
<sequence>MAAAGGSNAAHQRMRGQEFLVCGICLDHFTLPKILPCAHTFCQACLETYAGRRRFIKVLFLFLQACLETYAGRRRFILDLFLFLQACLETYAGRRRFIYCPNCRRVAELDSTSGVRGLPGNFWVTNLRDVIAERDSENPDVKGRLQGNRCKLHPGEQCRHFCQDCHVPVCGECLFSEHNGHALERLERVLSEVRQELRKCLEIAQQIAGELKMVLHEFESRREGKNKIEQPETPDEEAETERQRIDWADAMLNRLLKAFKTNDIMVTERAKVREISAILYGSEQPKTTAPARDETEDRSNGNLARTTHAQLLRGGVGEVKFYHPFSVVVSKNGDTYVLDMYRCGRVHVFGPGRNLLRRFELDLNGHAATRVTGGITLFKSSTLCWVGTAYMPSNVDTLLQRCSSLSQNFFIEFDHQGNIKKNVSITLAGEIADAALLRHGTVAIAISSNVHVLDDQAQEIFHFRASDFSPVEKMCINEQNGDILVSLWPENVIKVFDLRGKLKLQFGCYGNADGQLDQPKGLCVDPEGRILVADSGNKRVALFDGSGVFLKNVATEGDGLKEPHALYASRDGKVVVTDIGTHSVHVMEY</sequence>
<dbReference type="Gene3D" id="3.30.40.10">
    <property type="entry name" value="Zinc/RING finger domain, C3HC4 (zinc finger)"/>
    <property type="match status" value="1"/>
</dbReference>
<gene>
    <name evidence="14" type="ORF">BRAFLDRAFT_67263</name>
</gene>
<dbReference type="GO" id="GO:0061630">
    <property type="term" value="F:ubiquitin protein ligase activity"/>
    <property type="evidence" value="ECO:0007669"/>
    <property type="project" value="UniProtKB-EC"/>
</dbReference>